<evidence type="ECO:0000256" key="2">
    <source>
        <dbReference type="ARBA" id="ARBA00023015"/>
    </source>
</evidence>
<dbReference type="SUPFAM" id="SSF46689">
    <property type="entry name" value="Homeodomain-like"/>
    <property type="match status" value="1"/>
</dbReference>
<dbReference type="InterPro" id="IPR013572">
    <property type="entry name" value="Tscrpt_reg_MAATS_C"/>
</dbReference>
<reference evidence="7" key="1">
    <citation type="submission" date="2020-03" db="EMBL/GenBank/DDBJ databases">
        <title>Ferranicluibacter endophyticum gen. nov., sp. nov., a new genus isolated from Rubus ulmifolius Schott. stem.</title>
        <authorList>
            <person name="Roca-Couso R."/>
            <person name="Flores-Felix J.D."/>
            <person name="Igual J.M."/>
            <person name="Rivas R."/>
        </authorList>
    </citation>
    <scope>NUCLEOTIDE SEQUENCE</scope>
    <source>
        <strain evidence="7">CRRU44</strain>
    </source>
</reference>
<dbReference type="Proteomes" id="UP001155840">
    <property type="component" value="Unassembled WGS sequence"/>
</dbReference>
<evidence type="ECO:0000259" key="6">
    <source>
        <dbReference type="PROSITE" id="PS50977"/>
    </source>
</evidence>
<evidence type="ECO:0000313" key="7">
    <source>
        <dbReference type="EMBL" id="NHT74785.1"/>
    </source>
</evidence>
<dbReference type="PANTHER" id="PTHR30055:SF240">
    <property type="entry name" value="HTH-TYPE TRANSCRIPTIONAL REGULATOR ACRR"/>
    <property type="match status" value="1"/>
</dbReference>
<keyword evidence="3 5" id="KW-0238">DNA-binding</keyword>
<dbReference type="GO" id="GO:0000976">
    <property type="term" value="F:transcription cis-regulatory region binding"/>
    <property type="evidence" value="ECO:0007669"/>
    <property type="project" value="TreeGrafter"/>
</dbReference>
<feature type="domain" description="HTH tetR-type" evidence="6">
    <location>
        <begin position="9"/>
        <end position="69"/>
    </location>
</feature>
<dbReference type="InterPro" id="IPR009057">
    <property type="entry name" value="Homeodomain-like_sf"/>
</dbReference>
<dbReference type="PROSITE" id="PS01081">
    <property type="entry name" value="HTH_TETR_1"/>
    <property type="match status" value="1"/>
</dbReference>
<dbReference type="Gene3D" id="1.10.357.10">
    <property type="entry name" value="Tetracycline Repressor, domain 2"/>
    <property type="match status" value="1"/>
</dbReference>
<dbReference type="Pfam" id="PF08361">
    <property type="entry name" value="TetR_C_2"/>
    <property type="match status" value="1"/>
</dbReference>
<dbReference type="SUPFAM" id="SSF48498">
    <property type="entry name" value="Tetracyclin repressor-like, C-terminal domain"/>
    <property type="match status" value="1"/>
</dbReference>
<name>A0AA43ZBK8_9HYPH</name>
<keyword evidence="1" id="KW-0678">Repressor</keyword>
<accession>A0AA43ZBK8</accession>
<proteinExistence type="predicted"/>
<keyword evidence="2" id="KW-0805">Transcription regulation</keyword>
<dbReference type="PANTHER" id="PTHR30055">
    <property type="entry name" value="HTH-TYPE TRANSCRIPTIONAL REGULATOR RUTR"/>
    <property type="match status" value="1"/>
</dbReference>
<evidence type="ECO:0000313" key="8">
    <source>
        <dbReference type="Proteomes" id="UP001155840"/>
    </source>
</evidence>
<gene>
    <name evidence="7" type="ORF">G8E10_03340</name>
</gene>
<evidence type="ECO:0000256" key="5">
    <source>
        <dbReference type="PROSITE-ProRule" id="PRU00335"/>
    </source>
</evidence>
<dbReference type="PROSITE" id="PS50977">
    <property type="entry name" value="HTH_TETR_2"/>
    <property type="match status" value="1"/>
</dbReference>
<dbReference type="EMBL" id="JAANCM010000001">
    <property type="protein sequence ID" value="NHT74785.1"/>
    <property type="molecule type" value="Genomic_DNA"/>
</dbReference>
<keyword evidence="4" id="KW-0804">Transcription</keyword>
<evidence type="ECO:0000256" key="1">
    <source>
        <dbReference type="ARBA" id="ARBA00022491"/>
    </source>
</evidence>
<dbReference type="RefSeq" id="WP_167126819.1">
    <property type="nucleotide sequence ID" value="NZ_JAANCM010000001.1"/>
</dbReference>
<dbReference type="InterPro" id="IPR050109">
    <property type="entry name" value="HTH-type_TetR-like_transc_reg"/>
</dbReference>
<keyword evidence="8" id="KW-1185">Reference proteome</keyword>
<feature type="DNA-binding region" description="H-T-H motif" evidence="5">
    <location>
        <begin position="32"/>
        <end position="51"/>
    </location>
</feature>
<dbReference type="InterPro" id="IPR023772">
    <property type="entry name" value="DNA-bd_HTH_TetR-type_CS"/>
</dbReference>
<comment type="caution">
    <text evidence="7">The sequence shown here is derived from an EMBL/GenBank/DDBJ whole genome shotgun (WGS) entry which is preliminary data.</text>
</comment>
<dbReference type="Pfam" id="PF00440">
    <property type="entry name" value="TetR_N"/>
    <property type="match status" value="1"/>
</dbReference>
<dbReference type="AlphaFoldDB" id="A0AA43ZBK8"/>
<organism evidence="7 8">
    <name type="scientific">Ferranicluibacter rubi</name>
    <dbReference type="NCBI Taxonomy" id="2715133"/>
    <lineage>
        <taxon>Bacteria</taxon>
        <taxon>Pseudomonadati</taxon>
        <taxon>Pseudomonadota</taxon>
        <taxon>Alphaproteobacteria</taxon>
        <taxon>Hyphomicrobiales</taxon>
        <taxon>Rhizobiaceae</taxon>
        <taxon>Ferranicluibacter</taxon>
    </lineage>
</organism>
<dbReference type="InterPro" id="IPR036271">
    <property type="entry name" value="Tet_transcr_reg_TetR-rel_C_sf"/>
</dbReference>
<evidence type="ECO:0000256" key="3">
    <source>
        <dbReference type="ARBA" id="ARBA00023125"/>
    </source>
</evidence>
<sequence>MRRTKAKAEETRNRILNAAEHVFFEKGVSNATLEDVASAAGVTRGAIYWHFQNKADIFLELYKAVPLPDEDLLRDEIENVGIDILAHIEAVAGDWLDVMASDEQRQRILTILLRCDYTSDLAPVLGRQQEIDDEHTRFLEDAFGKAASRGALSGAWTPSSAARAMRWMIKGLCSEWLLFGRRFDLANEGRQGLSRLFGCFRCEDALVG</sequence>
<evidence type="ECO:0000256" key="4">
    <source>
        <dbReference type="ARBA" id="ARBA00023163"/>
    </source>
</evidence>
<dbReference type="InterPro" id="IPR001647">
    <property type="entry name" value="HTH_TetR"/>
</dbReference>
<dbReference type="PRINTS" id="PR00455">
    <property type="entry name" value="HTHTETR"/>
</dbReference>
<protein>
    <submittedName>
        <fullName evidence="7">TetR family transcriptional regulator</fullName>
    </submittedName>
</protein>
<dbReference type="GO" id="GO:0003700">
    <property type="term" value="F:DNA-binding transcription factor activity"/>
    <property type="evidence" value="ECO:0007669"/>
    <property type="project" value="TreeGrafter"/>
</dbReference>